<reference evidence="2 3" key="1">
    <citation type="journal article" date="2016" name="Appl. Microbiol. Biotechnol.">
        <title>Characterization of T-DNA insertion mutants with decreased virulence in the entomopathogenic fungus Beauveria bassiana JEF-007.</title>
        <authorList>
            <person name="Kim S."/>
            <person name="Lee S.J."/>
            <person name="Nai Y.S."/>
            <person name="Yu J.S."/>
            <person name="Lee M.R."/>
            <person name="Yang Y.T."/>
            <person name="Kim J.S."/>
        </authorList>
    </citation>
    <scope>NUCLEOTIDE SEQUENCE [LARGE SCALE GENOMIC DNA]</scope>
    <source>
        <strain evidence="2 3">JEF-007</strain>
    </source>
</reference>
<evidence type="ECO:0000313" key="3">
    <source>
        <dbReference type="Proteomes" id="UP000235728"/>
    </source>
</evidence>
<dbReference type="Gene3D" id="3.40.630.30">
    <property type="match status" value="1"/>
</dbReference>
<dbReference type="GO" id="GO:0016747">
    <property type="term" value="F:acyltransferase activity, transferring groups other than amino-acyl groups"/>
    <property type="evidence" value="ECO:0007669"/>
    <property type="project" value="InterPro"/>
</dbReference>
<dbReference type="Pfam" id="PF00583">
    <property type="entry name" value="Acetyltransf_1"/>
    <property type="match status" value="1"/>
</dbReference>
<dbReference type="SUPFAM" id="SSF55729">
    <property type="entry name" value="Acyl-CoA N-acyltransferases (Nat)"/>
    <property type="match status" value="1"/>
</dbReference>
<dbReference type="PANTHER" id="PTHR42791">
    <property type="entry name" value="GNAT FAMILY ACETYLTRANSFERASE"/>
    <property type="match status" value="1"/>
</dbReference>
<name>A0A2N6NC30_BEABA</name>
<dbReference type="Proteomes" id="UP000235728">
    <property type="component" value="Unassembled WGS sequence"/>
</dbReference>
<dbReference type="CDD" id="cd04301">
    <property type="entry name" value="NAT_SF"/>
    <property type="match status" value="1"/>
</dbReference>
<accession>A0A2N6NC30</accession>
<evidence type="ECO:0000313" key="2">
    <source>
        <dbReference type="EMBL" id="PMB64799.1"/>
    </source>
</evidence>
<proteinExistence type="predicted"/>
<protein>
    <recommendedName>
        <fullName evidence="1">N-acetyltransferase domain-containing protein</fullName>
    </recommendedName>
</protein>
<dbReference type="AlphaFoldDB" id="A0A2N6NC30"/>
<dbReference type="InterPro" id="IPR016181">
    <property type="entry name" value="Acyl_CoA_acyltransferase"/>
</dbReference>
<evidence type="ECO:0000259" key="1">
    <source>
        <dbReference type="PROSITE" id="PS51186"/>
    </source>
</evidence>
<feature type="domain" description="N-acetyltransferase" evidence="1">
    <location>
        <begin position="73"/>
        <end position="220"/>
    </location>
</feature>
<sequence length="227" mass="25302">MVNPNFSIQPSQEGDMLRCAEIMSEAFSSEAIGPLLFGPHTAASWAKTAAVHWRVHKEHMAAFPSCPYAIKCVHTDPETGAETIVGTAEWALYDRALAPGEEEEEKQLPDDPYTAYLAAVEPAANRTKAEAVMAPMVRARKEFARGRPHGFLSFMAVDGRWRRQGAASACVRWGMDRCRELGIPAYLEATEDGRRAYEGMGWEVVDLPGLPYPAMMWWPEGVKRWTD</sequence>
<dbReference type="PANTHER" id="PTHR42791:SF1">
    <property type="entry name" value="N-ACETYLTRANSFERASE DOMAIN-CONTAINING PROTEIN"/>
    <property type="match status" value="1"/>
</dbReference>
<organism evidence="2 3">
    <name type="scientific">Beauveria bassiana</name>
    <name type="common">White muscardine disease fungus</name>
    <name type="synonym">Tritirachium shiotae</name>
    <dbReference type="NCBI Taxonomy" id="176275"/>
    <lineage>
        <taxon>Eukaryota</taxon>
        <taxon>Fungi</taxon>
        <taxon>Dikarya</taxon>
        <taxon>Ascomycota</taxon>
        <taxon>Pezizomycotina</taxon>
        <taxon>Sordariomycetes</taxon>
        <taxon>Hypocreomycetidae</taxon>
        <taxon>Hypocreales</taxon>
        <taxon>Cordycipitaceae</taxon>
        <taxon>Beauveria</taxon>
    </lineage>
</organism>
<dbReference type="PROSITE" id="PS51186">
    <property type="entry name" value="GNAT"/>
    <property type="match status" value="1"/>
</dbReference>
<dbReference type="OMA" id="EDMPRCM"/>
<gene>
    <name evidence="2" type="ORF">BM221_009643</name>
</gene>
<dbReference type="InterPro" id="IPR000182">
    <property type="entry name" value="GNAT_dom"/>
</dbReference>
<dbReference type="EMBL" id="MRVG01000012">
    <property type="protein sequence ID" value="PMB64799.1"/>
    <property type="molecule type" value="Genomic_DNA"/>
</dbReference>
<dbReference type="InterPro" id="IPR052523">
    <property type="entry name" value="Trichothecene_AcTrans"/>
</dbReference>
<comment type="caution">
    <text evidence="2">The sequence shown here is derived from an EMBL/GenBank/DDBJ whole genome shotgun (WGS) entry which is preliminary data.</text>
</comment>